<sequence length="370" mass="43100">MEKINELTDRLHIVLEKAIELEANPKILEEDKLEVMPRCEYDVDVLRILGKQQNVEILVNDIYLQELEDSKKAVDEFCSILNLAEVSHDVIGINKKVLKYRLVIFPTSKDMEMMLRKDAEKVDKVEFIFESGAIQAMDEQGELEDHSERGERLRQKEEVCKKLASWGIEYQLSDLETVEIFPTSYQEKLNIQRQLGKYSLLNLLFKTDKYTKIPMTSEEKREIIKDLANKFKKYGNGFIEMKNPFTIIAYAKNPKLAETYNKIFSDYWYRYVLVDGEVKALKLIVEPLYNNGEMFSNEEWLSVVNKAKGGAEGLENVTVELPAKGELIVKAPNFATVKSLYWIKNYHDRKLESDNDRGYVYTNIIFKLDD</sequence>
<accession>A0A1E5GVS1</accession>
<gene>
    <name evidence="1" type="ORF">BCR25_04135</name>
</gene>
<keyword evidence="2" id="KW-1185">Reference proteome</keyword>
<reference evidence="2" key="1">
    <citation type="submission" date="2016-09" db="EMBL/GenBank/DDBJ databases">
        <authorList>
            <person name="Gulvik C.A."/>
        </authorList>
    </citation>
    <scope>NUCLEOTIDE SEQUENCE [LARGE SCALE GENOMIC DNA]</scope>
    <source>
        <strain evidence="2">LMG 8895</strain>
    </source>
</reference>
<protein>
    <submittedName>
        <fullName evidence="1">Uncharacterized protein</fullName>
    </submittedName>
</protein>
<comment type="caution">
    <text evidence="1">The sequence shown here is derived from an EMBL/GenBank/DDBJ whole genome shotgun (WGS) entry which is preliminary data.</text>
</comment>
<name>A0A1E5GVS1_9ENTE</name>
<proteinExistence type="predicted"/>
<evidence type="ECO:0000313" key="2">
    <source>
        <dbReference type="Proteomes" id="UP000095094"/>
    </source>
</evidence>
<dbReference type="EMBL" id="MIJY01000012">
    <property type="protein sequence ID" value="OEG16793.1"/>
    <property type="molecule type" value="Genomic_DNA"/>
</dbReference>
<evidence type="ECO:0000313" key="1">
    <source>
        <dbReference type="EMBL" id="OEG16793.1"/>
    </source>
</evidence>
<organism evidence="1 2">
    <name type="scientific">Enterococcus termitis</name>
    <dbReference type="NCBI Taxonomy" id="332950"/>
    <lineage>
        <taxon>Bacteria</taxon>
        <taxon>Bacillati</taxon>
        <taxon>Bacillota</taxon>
        <taxon>Bacilli</taxon>
        <taxon>Lactobacillales</taxon>
        <taxon>Enterococcaceae</taxon>
        <taxon>Enterococcus</taxon>
    </lineage>
</organism>
<dbReference type="RefSeq" id="WP_069663190.1">
    <property type="nucleotide sequence ID" value="NZ_JBHUJJ010000001.1"/>
</dbReference>
<dbReference type="Proteomes" id="UP000095094">
    <property type="component" value="Unassembled WGS sequence"/>
</dbReference>
<dbReference type="OrthoDB" id="9872957at2"/>
<dbReference type="AlphaFoldDB" id="A0A1E5GVS1"/>